<feature type="coiled-coil region" evidence="8">
    <location>
        <begin position="610"/>
        <end position="738"/>
    </location>
</feature>
<accession>A0A6S8DGZ7</accession>
<evidence type="ECO:0000256" key="9">
    <source>
        <dbReference type="SAM" id="MobiDB-lite"/>
    </source>
</evidence>
<name>A0A6S8DGZ7_9STRA</name>
<evidence type="ECO:0000256" key="3">
    <source>
        <dbReference type="ARBA" id="ARBA00022741"/>
    </source>
</evidence>
<dbReference type="EMBL" id="HBIJ01014229">
    <property type="protein sequence ID" value="CAE0368782.1"/>
    <property type="molecule type" value="Transcribed_RNA"/>
</dbReference>
<feature type="coiled-coil region" evidence="8">
    <location>
        <begin position="449"/>
        <end position="504"/>
    </location>
</feature>
<comment type="similarity">
    <text evidence="6 7">Belongs to the TRAFAC class myosin-kinesin ATPase superfamily. Kinesin family.</text>
</comment>
<comment type="subcellular location">
    <subcellularLocation>
        <location evidence="1">Cytoplasm</location>
    </subcellularLocation>
</comment>
<dbReference type="InterPro" id="IPR001752">
    <property type="entry name" value="Kinesin_motor_dom"/>
</dbReference>
<keyword evidence="7" id="KW-0493">Microtubule</keyword>
<dbReference type="InterPro" id="IPR036961">
    <property type="entry name" value="Kinesin_motor_dom_sf"/>
</dbReference>
<dbReference type="GO" id="GO:0005874">
    <property type="term" value="C:microtubule"/>
    <property type="evidence" value="ECO:0007669"/>
    <property type="project" value="UniProtKB-KW"/>
</dbReference>
<proteinExistence type="inferred from homology"/>
<dbReference type="GO" id="GO:0005737">
    <property type="term" value="C:cytoplasm"/>
    <property type="evidence" value="ECO:0007669"/>
    <property type="project" value="UniProtKB-SubCell"/>
</dbReference>
<dbReference type="InterPro" id="IPR027640">
    <property type="entry name" value="Kinesin-like_fam"/>
</dbReference>
<evidence type="ECO:0000313" key="12">
    <source>
        <dbReference type="EMBL" id="CAE0368782.1"/>
    </source>
</evidence>
<dbReference type="GO" id="GO:0003777">
    <property type="term" value="F:microtubule motor activity"/>
    <property type="evidence" value="ECO:0007669"/>
    <property type="project" value="InterPro"/>
</dbReference>
<evidence type="ECO:0000256" key="7">
    <source>
        <dbReference type="RuleBase" id="RU000394"/>
    </source>
</evidence>
<keyword evidence="5 8" id="KW-0175">Coiled coil</keyword>
<dbReference type="PANTHER" id="PTHR47969:SF15">
    <property type="entry name" value="CHROMOSOME-ASSOCIATED KINESIN KIF4A-RELATED"/>
    <property type="match status" value="1"/>
</dbReference>
<gene>
    <name evidence="11" type="ORF">ALAG00032_LOCUS9544</name>
    <name evidence="12" type="ORF">ALAG00032_LOCUS9545</name>
</gene>
<evidence type="ECO:0000256" key="2">
    <source>
        <dbReference type="ARBA" id="ARBA00022490"/>
    </source>
</evidence>
<dbReference type="GO" id="GO:0007052">
    <property type="term" value="P:mitotic spindle organization"/>
    <property type="evidence" value="ECO:0007669"/>
    <property type="project" value="TreeGrafter"/>
</dbReference>
<dbReference type="GO" id="GO:0005524">
    <property type="term" value="F:ATP binding"/>
    <property type="evidence" value="ECO:0007669"/>
    <property type="project" value="UniProtKB-UniRule"/>
</dbReference>
<evidence type="ECO:0000256" key="1">
    <source>
        <dbReference type="ARBA" id="ARBA00004496"/>
    </source>
</evidence>
<dbReference type="EMBL" id="HBIJ01014228">
    <property type="protein sequence ID" value="CAE0368781.1"/>
    <property type="molecule type" value="Transcribed_RNA"/>
</dbReference>
<dbReference type="GO" id="GO:0051231">
    <property type="term" value="P:spindle elongation"/>
    <property type="evidence" value="ECO:0007669"/>
    <property type="project" value="TreeGrafter"/>
</dbReference>
<feature type="coiled-coil region" evidence="8">
    <location>
        <begin position="533"/>
        <end position="560"/>
    </location>
</feature>
<evidence type="ECO:0000256" key="4">
    <source>
        <dbReference type="ARBA" id="ARBA00022840"/>
    </source>
</evidence>
<dbReference type="PROSITE" id="PS50067">
    <property type="entry name" value="KINESIN_MOTOR_2"/>
    <property type="match status" value="1"/>
</dbReference>
<feature type="binding site" evidence="6">
    <location>
        <begin position="99"/>
        <end position="106"/>
    </location>
    <ligand>
        <name>ATP</name>
        <dbReference type="ChEBI" id="CHEBI:30616"/>
    </ligand>
</feature>
<feature type="compositionally biased region" description="Low complexity" evidence="9">
    <location>
        <begin position="790"/>
        <end position="814"/>
    </location>
</feature>
<dbReference type="Gene3D" id="3.40.850.10">
    <property type="entry name" value="Kinesin motor domain"/>
    <property type="match status" value="1"/>
</dbReference>
<dbReference type="InterPro" id="IPR027417">
    <property type="entry name" value="P-loop_NTPase"/>
</dbReference>
<dbReference type="PRINTS" id="PR00380">
    <property type="entry name" value="KINESINHEAVY"/>
</dbReference>
<feature type="region of interest" description="Disordered" evidence="9">
    <location>
        <begin position="776"/>
        <end position="814"/>
    </location>
</feature>
<sequence>MSPKDKGSVRVYCRVRPLMKNEEIRCVQVKKNEIIFNRQNSEEDCPTNSMGTQEEHLNFSFDNVFDENASQAEIFDGVRGKEVVRDVLSGYNGTLFAYGQTNAGKTHTIQGGSNSIEDDQNDGIIGRAGKALFQGVRDAKESIEFAIKVSFVEIYQERIRDLLNKYSSFGTNNGDRQSGEKQGLQIREDKQRGIYIKGCTEIFITNYQELMKTIELGIKNRKVAATGMNAGSSRSHSVLTITVTQQEDPESIKEGKLVLVDLAGSEMVKKSLATGVQLEEAKNINKSLSALASVIFALTEEKTIYSGTNKIEKKKRVHIPYRDSKLTRMLQDSLGGNAKTGLILCISAARFNAQETLSTLRFGTRAKRIKNTPKINEQKSIAQLQALLAKAEAAIDLQASYITALEKKVAQSKSPQKQLVSNNNITYNQEDQQEAPENNNQEEEDTDDFATLRTQLAALNEELEDERNESQRQSTEVKRLTRLLEEKDQQLIKATDLLEEARTALNQSVKETNQAISERDQALTLAESRSFDLEERDLEIQQLKNILKTKEEQEQEQQKMFISTSSSTINNKEQDDQIHEDFFDHDPANNRIPSSTNDQDTTPQNYLSYLKTWKSKQEEHEQQRNRLITDLEKCQQRLRIYEEKDNHLSTSTTEEQQLATRHARSLQQRMQQLVAIHRQLLRKYAALEINLAQANKKIQLRDERIHRLEESRSRLSQLDKYKSEISSLDVKLNNLIKLHKESFSSPSLPGGTNLRGATGGLSSLALRTLRGGASNYSSDIKEEAPISTPQSSASSLSEQKQKLQQQSFFSRLRG</sequence>
<keyword evidence="2" id="KW-0963">Cytoplasm</keyword>
<dbReference type="GO" id="GO:0008017">
    <property type="term" value="F:microtubule binding"/>
    <property type="evidence" value="ECO:0007669"/>
    <property type="project" value="InterPro"/>
</dbReference>
<keyword evidence="4 6" id="KW-0067">ATP-binding</keyword>
<dbReference type="InterPro" id="IPR019821">
    <property type="entry name" value="Kinesin_motor_CS"/>
</dbReference>
<evidence type="ECO:0000313" key="11">
    <source>
        <dbReference type="EMBL" id="CAE0368781.1"/>
    </source>
</evidence>
<evidence type="ECO:0000256" key="5">
    <source>
        <dbReference type="ARBA" id="ARBA00023054"/>
    </source>
</evidence>
<evidence type="ECO:0000259" key="10">
    <source>
        <dbReference type="PROSITE" id="PS50067"/>
    </source>
</evidence>
<reference evidence="12" key="1">
    <citation type="submission" date="2021-01" db="EMBL/GenBank/DDBJ databases">
        <authorList>
            <person name="Corre E."/>
            <person name="Pelletier E."/>
            <person name="Niang G."/>
            <person name="Scheremetjew M."/>
            <person name="Finn R."/>
            <person name="Kale V."/>
            <person name="Holt S."/>
            <person name="Cochrane G."/>
            <person name="Meng A."/>
            <person name="Brown T."/>
            <person name="Cohen L."/>
        </authorList>
    </citation>
    <scope>NUCLEOTIDE SEQUENCE</scope>
    <source>
        <strain evidence="12">CCMP1510</strain>
    </source>
</reference>
<protein>
    <recommendedName>
        <fullName evidence="7">Kinesin-like protein</fullName>
    </recommendedName>
</protein>
<evidence type="ECO:0000256" key="6">
    <source>
        <dbReference type="PROSITE-ProRule" id="PRU00283"/>
    </source>
</evidence>
<dbReference type="SUPFAM" id="SSF52540">
    <property type="entry name" value="P-loop containing nucleoside triphosphate hydrolases"/>
    <property type="match status" value="1"/>
</dbReference>
<keyword evidence="3 6" id="KW-0547">Nucleotide-binding</keyword>
<dbReference type="GO" id="GO:0007018">
    <property type="term" value="P:microtubule-based movement"/>
    <property type="evidence" value="ECO:0007669"/>
    <property type="project" value="InterPro"/>
</dbReference>
<evidence type="ECO:0000256" key="8">
    <source>
        <dbReference type="SAM" id="Coils"/>
    </source>
</evidence>
<dbReference type="GO" id="GO:0005875">
    <property type="term" value="C:microtubule associated complex"/>
    <property type="evidence" value="ECO:0007669"/>
    <property type="project" value="TreeGrafter"/>
</dbReference>
<dbReference type="SMART" id="SM00129">
    <property type="entry name" value="KISc"/>
    <property type="match status" value="1"/>
</dbReference>
<keyword evidence="6 7" id="KW-0505">Motor protein</keyword>
<organism evidence="12">
    <name type="scientific">Aureoumbra lagunensis</name>
    <dbReference type="NCBI Taxonomy" id="44058"/>
    <lineage>
        <taxon>Eukaryota</taxon>
        <taxon>Sar</taxon>
        <taxon>Stramenopiles</taxon>
        <taxon>Ochrophyta</taxon>
        <taxon>Pelagophyceae</taxon>
        <taxon>Pelagomonadales</taxon>
        <taxon>Aureoumbra</taxon>
    </lineage>
</organism>
<dbReference type="PANTHER" id="PTHR47969">
    <property type="entry name" value="CHROMOSOME-ASSOCIATED KINESIN KIF4A-RELATED"/>
    <property type="match status" value="1"/>
</dbReference>
<dbReference type="AlphaFoldDB" id="A0A6S8DGZ7"/>
<feature type="domain" description="Kinesin motor" evidence="10">
    <location>
        <begin position="8"/>
        <end position="369"/>
    </location>
</feature>
<dbReference type="PROSITE" id="PS00411">
    <property type="entry name" value="KINESIN_MOTOR_1"/>
    <property type="match status" value="1"/>
</dbReference>
<dbReference type="Pfam" id="PF00225">
    <property type="entry name" value="Kinesin"/>
    <property type="match status" value="1"/>
</dbReference>